<keyword evidence="20" id="KW-1185">Reference proteome</keyword>
<evidence type="ECO:0000256" key="7">
    <source>
        <dbReference type="ARBA" id="ARBA00023128"/>
    </source>
</evidence>
<dbReference type="FunCoup" id="A0A340Y0N1">
    <property type="interactions" value="2"/>
</dbReference>
<evidence type="ECO:0000256" key="5">
    <source>
        <dbReference type="ARBA" id="ARBA00022588"/>
    </source>
</evidence>
<dbReference type="EC" id="4.1.1.6" evidence="12"/>
<feature type="domain" description="MmgE/PrpD N-terminal" evidence="18">
    <location>
        <begin position="99"/>
        <end position="340"/>
    </location>
</feature>
<proteinExistence type="inferred from homology"/>
<dbReference type="CTD" id="730249"/>
<keyword evidence="9" id="KW-0456">Lyase</keyword>
<keyword evidence="4" id="KW-0929">Antimicrobial</keyword>
<evidence type="ECO:0000256" key="3">
    <source>
        <dbReference type="ARBA" id="ARBA00011738"/>
    </source>
</evidence>
<evidence type="ECO:0000256" key="1">
    <source>
        <dbReference type="ARBA" id="ARBA00004173"/>
    </source>
</evidence>
<dbReference type="PANTHER" id="PTHR16943">
    <property type="entry name" value="2-METHYLCITRATE DEHYDRATASE-RELATED"/>
    <property type="match status" value="1"/>
</dbReference>
<gene>
    <name evidence="21" type="primary">IRG1</name>
</gene>
<sequence length="562" mass="62614">MAVLFPHPEPAASVSYLPCLPLLIHSLHEYLQRSLQNTVLITPLPLLREHYGSLMTSQSLATFAWLTHRSFHKQLRYLLLQQVSTNRKSRQWSSSSVTESFARVIHGLKVGHLTDRVIQRSKRMILDTLGVGFLGTSTEVFQKAREYSKIYSSNVSSTVWGQPDFRLPPTYAAFVNGVAVHSMDFDDMWHPATHPSGAVLPVLMALSEALPPSPKCSGLDLLLAFNVGIEVQGRLMHFSKEAKDIPKRFHPPSVVGTLGSAAAASKFLGLSMTECQEALAIAVSHAGAPMANAATQTKPLHVGNAARHGLEAAFLAMLGLQGNKQVLDMESGFGAFYANYAPKILPDVDSHTWLLDQQDVAFKLFPAHLATHWVADAAASVRKQLVRDRAILPTDHMERIVLRIPDVQYVNRPFPDSEHEARHSFQYVACAMLLDGAITVSSFRKHQVNRPRVRELLGKVELEHPQDNLPNFNTLYSEISVALKDGSIFTERSDTFYGHWRKPLSQKDLQEKFRANACRMLSCHTVERLIEIVENLEDLEDCSVLTTLLKEPSPPEIVSKSL</sequence>
<name>A0A340Y0N1_LIPVE</name>
<dbReference type="Gene3D" id="1.10.4100.10">
    <property type="entry name" value="2-methylcitrate dehydratase PrpD"/>
    <property type="match status" value="1"/>
</dbReference>
<comment type="subunit">
    <text evidence="3">Homodimer.</text>
</comment>
<evidence type="ECO:0000256" key="8">
    <source>
        <dbReference type="ARBA" id="ARBA00023198"/>
    </source>
</evidence>
<protein>
    <recommendedName>
        <fullName evidence="13">Cis-aconitate decarboxylase</fullName>
        <ecNumber evidence="12">4.1.1.6</ecNumber>
    </recommendedName>
    <alternativeName>
        <fullName evidence="17">Aconitate decarboxylase</fullName>
    </alternativeName>
    <alternativeName>
        <fullName evidence="14">Aconitate decarboxylase 1</fullName>
    </alternativeName>
    <alternativeName>
        <fullName evidence="15">Cis-aconitic acid decarboxylase</fullName>
    </alternativeName>
    <alternativeName>
        <fullName evidence="16">Immune-responsive gene 1 protein</fullName>
    </alternativeName>
</protein>
<dbReference type="InterPro" id="IPR042188">
    <property type="entry name" value="MmgE/PrpD_sf_2"/>
</dbReference>
<dbReference type="GO" id="GO:0042803">
    <property type="term" value="F:protein homodimerization activity"/>
    <property type="evidence" value="ECO:0007669"/>
    <property type="project" value="UniProtKB-ARBA"/>
</dbReference>
<dbReference type="InterPro" id="IPR005656">
    <property type="entry name" value="MmgE_PrpD"/>
</dbReference>
<comment type="similarity">
    <text evidence="2">Belongs to the PrpD family.</text>
</comment>
<evidence type="ECO:0000256" key="4">
    <source>
        <dbReference type="ARBA" id="ARBA00022529"/>
    </source>
</evidence>
<evidence type="ECO:0000256" key="15">
    <source>
        <dbReference type="ARBA" id="ARBA00081034"/>
    </source>
</evidence>
<dbReference type="Gene3D" id="3.30.1330.120">
    <property type="entry name" value="2-methylcitrate dehydratase PrpD"/>
    <property type="match status" value="1"/>
</dbReference>
<dbReference type="GO" id="GO:0005739">
    <property type="term" value="C:mitochondrion"/>
    <property type="evidence" value="ECO:0007669"/>
    <property type="project" value="UniProtKB-SubCell"/>
</dbReference>
<evidence type="ECO:0000256" key="13">
    <source>
        <dbReference type="ARBA" id="ARBA00073848"/>
    </source>
</evidence>
<comment type="catalytic activity">
    <reaction evidence="10">
        <text>cis-aconitate + H(+) = itaconate + CO2</text>
        <dbReference type="Rhea" id="RHEA:15253"/>
        <dbReference type="ChEBI" id="CHEBI:15378"/>
        <dbReference type="ChEBI" id="CHEBI:16383"/>
        <dbReference type="ChEBI" id="CHEBI:16526"/>
        <dbReference type="ChEBI" id="CHEBI:17240"/>
        <dbReference type="EC" id="4.1.1.6"/>
    </reaction>
    <physiologicalReaction direction="left-to-right" evidence="10">
        <dbReference type="Rhea" id="RHEA:15254"/>
    </physiologicalReaction>
</comment>
<organism evidence="20 21">
    <name type="scientific">Lipotes vexillifer</name>
    <name type="common">Yangtze river dolphin</name>
    <dbReference type="NCBI Taxonomy" id="118797"/>
    <lineage>
        <taxon>Eukaryota</taxon>
        <taxon>Metazoa</taxon>
        <taxon>Chordata</taxon>
        <taxon>Craniata</taxon>
        <taxon>Vertebrata</taxon>
        <taxon>Euteleostomi</taxon>
        <taxon>Mammalia</taxon>
        <taxon>Eutheria</taxon>
        <taxon>Laurasiatheria</taxon>
        <taxon>Artiodactyla</taxon>
        <taxon>Whippomorpha</taxon>
        <taxon>Cetacea</taxon>
        <taxon>Odontoceti</taxon>
        <taxon>Lipotidae</taxon>
        <taxon>Lipotes</taxon>
    </lineage>
</organism>
<dbReference type="GO" id="GO:0006954">
    <property type="term" value="P:inflammatory response"/>
    <property type="evidence" value="ECO:0007669"/>
    <property type="project" value="UniProtKB-KW"/>
</dbReference>
<dbReference type="GO" id="GO:0047613">
    <property type="term" value="F:aconitate decarboxylase activity"/>
    <property type="evidence" value="ECO:0007669"/>
    <property type="project" value="UniProtKB-EC"/>
</dbReference>
<evidence type="ECO:0000313" key="20">
    <source>
        <dbReference type="Proteomes" id="UP000265300"/>
    </source>
</evidence>
<evidence type="ECO:0000256" key="9">
    <source>
        <dbReference type="ARBA" id="ARBA00023239"/>
    </source>
</evidence>
<evidence type="ECO:0000256" key="2">
    <source>
        <dbReference type="ARBA" id="ARBA00006174"/>
    </source>
</evidence>
<evidence type="ECO:0000256" key="10">
    <source>
        <dbReference type="ARBA" id="ARBA00050716"/>
    </source>
</evidence>
<keyword evidence="7" id="KW-0496">Mitochondrion</keyword>
<dbReference type="GO" id="GO:0002760">
    <property type="term" value="P:positive regulation of antimicrobial humoral response"/>
    <property type="evidence" value="ECO:0007669"/>
    <property type="project" value="UniProtKB-ARBA"/>
</dbReference>
<dbReference type="GO" id="GO:0072573">
    <property type="term" value="P:tolerance induction to lipopolysaccharide"/>
    <property type="evidence" value="ECO:0007669"/>
    <property type="project" value="UniProtKB-ARBA"/>
</dbReference>
<dbReference type="GO" id="GO:0045087">
    <property type="term" value="P:innate immune response"/>
    <property type="evidence" value="ECO:0007669"/>
    <property type="project" value="UniProtKB-KW"/>
</dbReference>
<dbReference type="SUPFAM" id="SSF103378">
    <property type="entry name" value="2-methylcitrate dehydratase PrpD"/>
    <property type="match status" value="1"/>
</dbReference>
<evidence type="ECO:0000256" key="14">
    <source>
        <dbReference type="ARBA" id="ARBA00076490"/>
    </source>
</evidence>
<evidence type="ECO:0000259" key="18">
    <source>
        <dbReference type="Pfam" id="PF03972"/>
    </source>
</evidence>
<dbReference type="FunFam" id="1.10.4100.10:FF:000002">
    <property type="entry name" value="Aconitate decarboxylase 1"/>
    <property type="match status" value="1"/>
</dbReference>
<evidence type="ECO:0000256" key="17">
    <source>
        <dbReference type="ARBA" id="ARBA00083851"/>
    </source>
</evidence>
<keyword evidence="8" id="KW-0395">Inflammatory response</keyword>
<dbReference type="Pfam" id="PF03972">
    <property type="entry name" value="MmgE_PrpD_N"/>
    <property type="match status" value="1"/>
</dbReference>
<dbReference type="InterPro" id="IPR036148">
    <property type="entry name" value="MmgE/PrpD_sf"/>
</dbReference>
<dbReference type="InParanoid" id="A0A340Y0N1"/>
<dbReference type="InterPro" id="IPR045337">
    <property type="entry name" value="MmgE_PrpD_C"/>
</dbReference>
<dbReference type="PANTHER" id="PTHR16943:SF11">
    <property type="entry name" value="CIS-ACONITATE DECARBOXYLASE"/>
    <property type="match status" value="1"/>
</dbReference>
<evidence type="ECO:0000256" key="6">
    <source>
        <dbReference type="ARBA" id="ARBA00022859"/>
    </source>
</evidence>
<dbReference type="OrthoDB" id="10267976at2759"/>
<accession>A0A340Y0N1</accession>
<evidence type="ECO:0000256" key="11">
    <source>
        <dbReference type="ARBA" id="ARBA00055971"/>
    </source>
</evidence>
<dbReference type="Proteomes" id="UP000265300">
    <property type="component" value="Unplaced"/>
</dbReference>
<dbReference type="AlphaFoldDB" id="A0A340Y0N1"/>
<evidence type="ECO:0000256" key="16">
    <source>
        <dbReference type="ARBA" id="ARBA00083634"/>
    </source>
</evidence>
<evidence type="ECO:0000259" key="19">
    <source>
        <dbReference type="Pfam" id="PF19305"/>
    </source>
</evidence>
<dbReference type="KEGG" id="lve:103073823"/>
<comment type="subcellular location">
    <subcellularLocation>
        <location evidence="1">Mitochondrion</location>
    </subcellularLocation>
</comment>
<comment type="function">
    <text evidence="11">Cis-aconitate decarboxylase that catalyzes production of itaconate and is involved in the inhibition of the inflammatory response. Acts as a negative regulator of the Toll-like receptors (TLRs)-mediated inflammatory innate response by stimulating the tumor necrosis factor alpha-induced protein TNFAIP3 expression via reactive oxygen species (ROS) in LPS-tolerized macrophages. Involved in antimicrobial response of innate immune cells; ACOD1-mediated itaconic acid production contributes to the antimicrobial activity of macrophages by generating itaconate, leading to alkylation of proteins, such as TFEB. Involved in antiviral response following infection by flavivirus in neurons: ACOD1-mediated itaconate production inhibits the activity of succinate dehydrogenase, generating a metabolic state in neurons that suppresses replication of viral genomes. Plays a role in the embryo implantation.</text>
</comment>
<evidence type="ECO:0000313" key="21">
    <source>
        <dbReference type="RefSeq" id="XP_007466868.1"/>
    </source>
</evidence>
<dbReference type="RefSeq" id="XP_007466868.1">
    <property type="nucleotide sequence ID" value="XM_007466806.1"/>
</dbReference>
<dbReference type="InterPro" id="IPR042183">
    <property type="entry name" value="MmgE/PrpD_sf_1"/>
</dbReference>
<dbReference type="GeneID" id="103073823"/>
<reference evidence="21" key="1">
    <citation type="submission" date="2025-08" db="UniProtKB">
        <authorList>
            <consortium name="RefSeq"/>
        </authorList>
    </citation>
    <scope>IDENTIFICATION</scope>
</reference>
<dbReference type="InterPro" id="IPR045336">
    <property type="entry name" value="MmgE_PrpD_N"/>
</dbReference>
<dbReference type="STRING" id="118797.A0A340Y0N1"/>
<dbReference type="Pfam" id="PF19305">
    <property type="entry name" value="MmgE_PrpD_C"/>
    <property type="match status" value="1"/>
</dbReference>
<keyword evidence="5" id="KW-0399">Innate immunity</keyword>
<keyword evidence="6" id="KW-0391">Immunity</keyword>
<feature type="domain" description="MmgE/PrpD C-terminal" evidence="19">
    <location>
        <begin position="365"/>
        <end position="538"/>
    </location>
</feature>
<evidence type="ECO:0000256" key="12">
    <source>
        <dbReference type="ARBA" id="ARBA00067068"/>
    </source>
</evidence>
<dbReference type="FunFam" id="3.30.1330.120:FF:000002">
    <property type="entry name" value="Aconitate decarboxylase 1"/>
    <property type="match status" value="1"/>
</dbReference>